<keyword evidence="7" id="KW-1133">Transmembrane helix</keyword>
<keyword evidence="5" id="KW-1015">Disulfide bond</keyword>
<comment type="similarity">
    <text evidence="2">Belongs to the glutaredoxin family.</text>
</comment>
<evidence type="ECO:0000256" key="4">
    <source>
        <dbReference type="ARBA" id="ARBA00023002"/>
    </source>
</evidence>
<evidence type="ECO:0000256" key="3">
    <source>
        <dbReference type="ARBA" id="ARBA00022729"/>
    </source>
</evidence>
<evidence type="ECO:0000256" key="2">
    <source>
        <dbReference type="ARBA" id="ARBA00007787"/>
    </source>
</evidence>
<name>A0A075GRK4_9ARCH</name>
<dbReference type="InterPro" id="IPR036249">
    <property type="entry name" value="Thioredoxin-like_sf"/>
</dbReference>
<dbReference type="InterPro" id="IPR012336">
    <property type="entry name" value="Thioredoxin-like_fold"/>
</dbReference>
<keyword evidence="4" id="KW-0560">Oxidoreductase</keyword>
<dbReference type="AlphaFoldDB" id="A0A075GRK4"/>
<proteinExistence type="inferred from homology"/>
<comment type="similarity">
    <text evidence="1">Belongs to the thioredoxin family. DsbA subfamily.</text>
</comment>
<evidence type="ECO:0000313" key="9">
    <source>
        <dbReference type="EMBL" id="AIF06596.1"/>
    </source>
</evidence>
<dbReference type="SUPFAM" id="SSF52833">
    <property type="entry name" value="Thioredoxin-like"/>
    <property type="match status" value="1"/>
</dbReference>
<sequence length="219" mass="24806">MKGIYFILIPVIVGISLGLYIVNGSMLNSVNQESKLTITQLMEDGSPIIGNPNAEISIVEFGDYQCTFCYKFHQNTLNSIQSEYIDSGKINYVYRDFPLNGSDSILAAEATYCANEQGNYWQYHNLIFENWAGENTGWVTMNSLTQFAVDLNLDITEFQNCLTTHKYYQKVIDNENYAKKIGINATPSFLIFNDEEVIRIIGAQQLGKFQNAIDQLISK</sequence>
<evidence type="ECO:0000256" key="6">
    <source>
        <dbReference type="ARBA" id="ARBA00023284"/>
    </source>
</evidence>
<evidence type="ECO:0000259" key="8">
    <source>
        <dbReference type="Pfam" id="PF13462"/>
    </source>
</evidence>
<dbReference type="PANTHER" id="PTHR13887:SF14">
    <property type="entry name" value="DISULFIDE BOND FORMATION PROTEIN D"/>
    <property type="match status" value="1"/>
</dbReference>
<feature type="transmembrane region" description="Helical" evidence="7">
    <location>
        <begin position="5"/>
        <end position="22"/>
    </location>
</feature>
<dbReference type="Pfam" id="PF13462">
    <property type="entry name" value="Thioredoxin_4"/>
    <property type="match status" value="1"/>
</dbReference>
<feature type="domain" description="Thioredoxin-like fold" evidence="8">
    <location>
        <begin position="45"/>
        <end position="214"/>
    </location>
</feature>
<dbReference type="EMBL" id="KF900775">
    <property type="protein sequence ID" value="AIF06596.1"/>
    <property type="molecule type" value="Genomic_DNA"/>
</dbReference>
<protein>
    <submittedName>
        <fullName evidence="9">DSBA oxidoreductase</fullName>
    </submittedName>
</protein>
<dbReference type="GO" id="GO:0016491">
    <property type="term" value="F:oxidoreductase activity"/>
    <property type="evidence" value="ECO:0007669"/>
    <property type="project" value="UniProtKB-KW"/>
</dbReference>
<reference evidence="9" key="1">
    <citation type="journal article" date="2014" name="Genome Biol. Evol.">
        <title>Pangenome evidence for extensive interdomain horizontal transfer affecting lineage core and shell genes in uncultured planktonic thaumarchaeota and euryarchaeota.</title>
        <authorList>
            <person name="Deschamps P."/>
            <person name="Zivanovic Y."/>
            <person name="Moreira D."/>
            <person name="Rodriguez-Valera F."/>
            <person name="Lopez-Garcia P."/>
        </authorList>
    </citation>
    <scope>NUCLEOTIDE SEQUENCE</scope>
</reference>
<keyword evidence="7" id="KW-0812">Transmembrane</keyword>
<evidence type="ECO:0000256" key="7">
    <source>
        <dbReference type="SAM" id="Phobius"/>
    </source>
</evidence>
<evidence type="ECO:0000256" key="1">
    <source>
        <dbReference type="ARBA" id="ARBA00005791"/>
    </source>
</evidence>
<dbReference type="PANTHER" id="PTHR13887">
    <property type="entry name" value="GLUTATHIONE S-TRANSFERASE KAPPA"/>
    <property type="match status" value="1"/>
</dbReference>
<evidence type="ECO:0000256" key="5">
    <source>
        <dbReference type="ARBA" id="ARBA00023157"/>
    </source>
</evidence>
<keyword evidence="3" id="KW-0732">Signal</keyword>
<organism evidence="9">
    <name type="scientific">uncultured marine thaumarchaeote KM3_193_D11</name>
    <dbReference type="NCBI Taxonomy" id="1456082"/>
    <lineage>
        <taxon>Archaea</taxon>
        <taxon>Nitrososphaerota</taxon>
        <taxon>environmental samples</taxon>
    </lineage>
</organism>
<accession>A0A075GRK4</accession>
<keyword evidence="6" id="KW-0676">Redox-active center</keyword>
<dbReference type="Gene3D" id="3.40.30.10">
    <property type="entry name" value="Glutaredoxin"/>
    <property type="match status" value="1"/>
</dbReference>
<keyword evidence="7" id="KW-0472">Membrane</keyword>